<accession>A0A0K6GT24</accession>
<evidence type="ECO:0008006" key="4">
    <source>
        <dbReference type="Google" id="ProtNLM"/>
    </source>
</evidence>
<keyword evidence="1" id="KW-0732">Signal</keyword>
<evidence type="ECO:0000313" key="3">
    <source>
        <dbReference type="Proteomes" id="UP000243535"/>
    </source>
</evidence>
<proteinExistence type="predicted"/>
<evidence type="ECO:0000256" key="1">
    <source>
        <dbReference type="SAM" id="SignalP"/>
    </source>
</evidence>
<dbReference type="EMBL" id="CYHA01000001">
    <property type="protein sequence ID" value="CUA81875.1"/>
    <property type="molecule type" value="Genomic_DNA"/>
</dbReference>
<feature type="chain" id="PRO_5005503633" description="DUF2782 domain-containing protein" evidence="1">
    <location>
        <begin position="22"/>
        <end position="105"/>
    </location>
</feature>
<dbReference type="Gene3D" id="2.20.130.30">
    <property type="entry name" value="Protein of unknown function DUF2782"/>
    <property type="match status" value="1"/>
</dbReference>
<dbReference type="AlphaFoldDB" id="A0A0K6GT24"/>
<evidence type="ECO:0000313" key="2">
    <source>
        <dbReference type="EMBL" id="CUA81875.1"/>
    </source>
</evidence>
<sequence length="105" mass="11815">MRRLSLFIVSAAAALSLQARAETTPVPAPPQVAVDPATAEPEVKIIKRGEDTIEEYRLNGHLYMVKITPSVGLPYYLMDEEGNGQMRQIDPVRRVIIPQWVLLRF</sequence>
<name>A0A0K6GT24_9NEIS</name>
<reference evidence="3" key="1">
    <citation type="submission" date="2015-08" db="EMBL/GenBank/DDBJ databases">
        <authorList>
            <person name="Varghese N."/>
        </authorList>
    </citation>
    <scope>NUCLEOTIDE SEQUENCE [LARGE SCALE GENOMIC DNA]</scope>
    <source>
        <strain evidence="3">DSM 17901</strain>
    </source>
</reference>
<protein>
    <recommendedName>
        <fullName evidence="4">DUF2782 domain-containing protein</fullName>
    </recommendedName>
</protein>
<dbReference type="Pfam" id="PF11191">
    <property type="entry name" value="DUF2782"/>
    <property type="match status" value="1"/>
</dbReference>
<dbReference type="InterPro" id="IPR021357">
    <property type="entry name" value="DUF2782"/>
</dbReference>
<feature type="signal peptide" evidence="1">
    <location>
        <begin position="1"/>
        <end position="21"/>
    </location>
</feature>
<gene>
    <name evidence="2" type="ORF">Ga0061063_0722</name>
</gene>
<organism evidence="2 3">
    <name type="scientific">Gulbenkiania indica</name>
    <dbReference type="NCBI Taxonomy" id="375574"/>
    <lineage>
        <taxon>Bacteria</taxon>
        <taxon>Pseudomonadati</taxon>
        <taxon>Pseudomonadota</taxon>
        <taxon>Betaproteobacteria</taxon>
        <taxon>Neisseriales</taxon>
        <taxon>Chromobacteriaceae</taxon>
        <taxon>Gulbenkiania</taxon>
    </lineage>
</organism>
<dbReference type="RefSeq" id="WP_054286707.1">
    <property type="nucleotide sequence ID" value="NZ_CYHA01000001.1"/>
</dbReference>
<dbReference type="OrthoDB" id="5296182at2"/>
<keyword evidence="3" id="KW-1185">Reference proteome</keyword>
<dbReference type="STRING" id="375574.GCA_001418035_00520"/>
<dbReference type="Proteomes" id="UP000243535">
    <property type="component" value="Unassembled WGS sequence"/>
</dbReference>